<gene>
    <name evidence="1" type="ORF">OMP40_22675</name>
</gene>
<dbReference type="Pfam" id="PF20074">
    <property type="entry name" value="DUF6470"/>
    <property type="match status" value="1"/>
</dbReference>
<dbReference type="RefSeq" id="WP_277534728.1">
    <property type="nucleotide sequence ID" value="NZ_JAPDIA010000007.1"/>
</dbReference>
<accession>A0A9X4KVV9</accession>
<comment type="caution">
    <text evidence="1">The sequence shown here is derived from an EMBL/GenBank/DDBJ whole genome shotgun (WGS) entry which is preliminary data.</text>
</comment>
<keyword evidence="2" id="KW-1185">Reference proteome</keyword>
<sequence>MIPLPQISIRSQAGRIGISTEPGQYDIRTRPAVMQVESTPPSFTADNGSGTLVIDKTLTDNALTGGKPEAFWQRIYSQYQQVARQNLERIVAEGNEAGDLRIKGNVIASQALDEYLEGAPDLQIFGFAAPDNTKISYTPRDLNMEFIPGSKNVDIRPSKPEIEYRRGSVNVYMQQYPNVTVTAPSINIMA</sequence>
<dbReference type="AlphaFoldDB" id="A0A9X4KVV9"/>
<organism evidence="1 2">
    <name type="scientific">Cohnella rhizosphaerae</name>
    <dbReference type="NCBI Taxonomy" id="1457232"/>
    <lineage>
        <taxon>Bacteria</taxon>
        <taxon>Bacillati</taxon>
        <taxon>Bacillota</taxon>
        <taxon>Bacilli</taxon>
        <taxon>Bacillales</taxon>
        <taxon>Paenibacillaceae</taxon>
        <taxon>Cohnella</taxon>
    </lineage>
</organism>
<proteinExistence type="predicted"/>
<dbReference type="InterPro" id="IPR045527">
    <property type="entry name" value="DUF6470"/>
</dbReference>
<dbReference type="Proteomes" id="UP001153404">
    <property type="component" value="Unassembled WGS sequence"/>
</dbReference>
<dbReference type="EMBL" id="JAPDIA010000007">
    <property type="protein sequence ID" value="MDG0811862.1"/>
    <property type="molecule type" value="Genomic_DNA"/>
</dbReference>
<evidence type="ECO:0000313" key="1">
    <source>
        <dbReference type="EMBL" id="MDG0811862.1"/>
    </source>
</evidence>
<name>A0A9X4KVV9_9BACL</name>
<protein>
    <submittedName>
        <fullName evidence="1">DUF6470 family protein</fullName>
    </submittedName>
</protein>
<reference evidence="1" key="1">
    <citation type="submission" date="2022-10" db="EMBL/GenBank/DDBJ databases">
        <title>Comparative genomic analysis of Cohnella hashimotonis sp. nov., isolated from the International Space Station.</title>
        <authorList>
            <person name="Simpson A."/>
            <person name="Venkateswaran K."/>
        </authorList>
    </citation>
    <scope>NUCLEOTIDE SEQUENCE</scope>
    <source>
        <strain evidence="1">DSM 28161</strain>
    </source>
</reference>
<evidence type="ECO:0000313" key="2">
    <source>
        <dbReference type="Proteomes" id="UP001153404"/>
    </source>
</evidence>